<evidence type="ECO:0000313" key="5">
    <source>
        <dbReference type="EMBL" id="TMW56430.1"/>
    </source>
</evidence>
<feature type="transmembrane region" description="Helical" evidence="1">
    <location>
        <begin position="380"/>
        <end position="400"/>
    </location>
</feature>
<dbReference type="GO" id="GO:0030131">
    <property type="term" value="C:clathrin adaptor complex"/>
    <property type="evidence" value="ECO:0007669"/>
    <property type="project" value="InterPro"/>
</dbReference>
<dbReference type="EMBL" id="SPLM01000145">
    <property type="protein sequence ID" value="TMW56428.1"/>
    <property type="molecule type" value="Genomic_DNA"/>
</dbReference>
<dbReference type="GO" id="GO:0016192">
    <property type="term" value="P:vesicle-mediated transport"/>
    <property type="evidence" value="ECO:0007669"/>
    <property type="project" value="InterPro"/>
</dbReference>
<dbReference type="GO" id="GO:0006886">
    <property type="term" value="P:intracellular protein transport"/>
    <property type="evidence" value="ECO:0007669"/>
    <property type="project" value="InterPro"/>
</dbReference>
<accession>A0A8K1C4L6</accession>
<reference evidence="3" key="1">
    <citation type="submission" date="2019-03" db="EMBL/GenBank/DDBJ databases">
        <title>Long read genome sequence of the mycoparasitic Pythium oligandrum ATCC 38472 isolated from sugarbeet rhizosphere.</title>
        <authorList>
            <person name="Gaulin E."/>
        </authorList>
    </citation>
    <scope>NUCLEOTIDE SEQUENCE</scope>
    <source>
        <strain evidence="3">ATCC 38472_TT</strain>
    </source>
</reference>
<evidence type="ECO:0000313" key="4">
    <source>
        <dbReference type="EMBL" id="TMW56428.1"/>
    </source>
</evidence>
<dbReference type="InterPro" id="IPR012295">
    <property type="entry name" value="TBP_dom_sf"/>
</dbReference>
<dbReference type="InterPro" id="IPR015151">
    <property type="entry name" value="B-adaptin_app_sub_C"/>
</dbReference>
<sequence length="623" mass="69981">MLSDLLLVRLTNKKWQRKPRRPSNDKILSGSVDEVAKSWDVTKDSVGVSHQYPGHVLGTISIVGNKAGTHAVTSSLDCQIRVLNLTDGSVEKTIDAGAGERECRQFPRQEAMPLEELSELTTGKNCGKSAVLAQILREIEKTVSVRGTFAAVDCVGTRMDEEMIGLFTVLQFCSPEANKDKGEMHVKEELEQLFEGPDRQKLYTSLIYRDVMANVDNVMISKSYELIKPEEDTPVFKFRAAQMWTEADQINVKLKVRNDGSSPLHVFAVTVKAFEDSSSLGVMLLPSESVAVLEPSQERTVAFQLKLAHAVDLPKDRHYGLYFAHSALRAHLLEGKLDGTKLKLVDKKKTQLKTVSDSISFKVDESASLEGSYSAFPFSMWRVMSIGVVLCVGLFATMFIRRKRIRFEWIRSMDCLKTRPLKYKTSNAKMTEMTVKKPSYDPVEDALDLADLETLESDGLLSDDMDDEPIVKPPTAKREKMPAITMQWRKPALPRDRPTIRRVLALDNTQRLNPKRFENMWEEYVQRHNASFRAAHRPASSAFLASMEAVGIVCMASGTVNGVEKYVLYAKQKDTTDYFFVSIDILVATNETNLSIRTGTDTNESLIQQFVALVDAQLDKLMK</sequence>
<gene>
    <name evidence="3" type="ORF">Poli38472_006434</name>
    <name evidence="4" type="ORF">Poli38472_006438</name>
    <name evidence="5" type="ORF">Poli38472_006440</name>
</gene>
<feature type="domain" description="Beta-adaptin appendage C-terminal subdomain" evidence="2">
    <location>
        <begin position="506"/>
        <end position="619"/>
    </location>
</feature>
<dbReference type="EMBL" id="SPLM01000145">
    <property type="protein sequence ID" value="TMW56424.1"/>
    <property type="molecule type" value="Genomic_DNA"/>
</dbReference>
<dbReference type="InterPro" id="IPR036322">
    <property type="entry name" value="WD40_repeat_dom_sf"/>
</dbReference>
<evidence type="ECO:0000259" key="2">
    <source>
        <dbReference type="SMART" id="SM01020"/>
    </source>
</evidence>
<evidence type="ECO:0000256" key="1">
    <source>
        <dbReference type="SAM" id="Phobius"/>
    </source>
</evidence>
<protein>
    <recommendedName>
        <fullName evidence="2">Beta-adaptin appendage C-terminal subdomain domain-containing protein</fullName>
    </recommendedName>
</protein>
<dbReference type="AlphaFoldDB" id="A0A8K1C4L6"/>
<dbReference type="SUPFAM" id="SSF50978">
    <property type="entry name" value="WD40 repeat-like"/>
    <property type="match status" value="1"/>
</dbReference>
<comment type="caution">
    <text evidence="3">The sequence shown here is derived from an EMBL/GenBank/DDBJ whole genome shotgun (WGS) entry which is preliminary data.</text>
</comment>
<evidence type="ECO:0000313" key="3">
    <source>
        <dbReference type="EMBL" id="TMW56424.1"/>
    </source>
</evidence>
<keyword evidence="1" id="KW-0812">Transmembrane</keyword>
<keyword evidence="1" id="KW-0472">Membrane</keyword>
<keyword evidence="1" id="KW-1133">Transmembrane helix</keyword>
<dbReference type="Gene3D" id="2.130.10.10">
    <property type="entry name" value="YVTN repeat-like/Quinoprotein amine dehydrogenase"/>
    <property type="match status" value="1"/>
</dbReference>
<dbReference type="Pfam" id="PF09066">
    <property type="entry name" value="B2-adapt-app_C"/>
    <property type="match status" value="1"/>
</dbReference>
<evidence type="ECO:0000313" key="6">
    <source>
        <dbReference type="Proteomes" id="UP000794436"/>
    </source>
</evidence>
<dbReference type="Gene3D" id="3.30.310.10">
    <property type="entry name" value="TATA-Binding Protein"/>
    <property type="match status" value="1"/>
</dbReference>
<keyword evidence="6" id="KW-1185">Reference proteome</keyword>
<dbReference type="InterPro" id="IPR015943">
    <property type="entry name" value="WD40/YVTN_repeat-like_dom_sf"/>
</dbReference>
<organism evidence="3 6">
    <name type="scientific">Pythium oligandrum</name>
    <name type="common">Mycoparasitic fungus</name>
    <dbReference type="NCBI Taxonomy" id="41045"/>
    <lineage>
        <taxon>Eukaryota</taxon>
        <taxon>Sar</taxon>
        <taxon>Stramenopiles</taxon>
        <taxon>Oomycota</taxon>
        <taxon>Peronosporomycetes</taxon>
        <taxon>Pythiales</taxon>
        <taxon>Pythiaceae</taxon>
        <taxon>Pythium</taxon>
    </lineage>
</organism>
<dbReference type="OrthoDB" id="69705at2759"/>
<dbReference type="Proteomes" id="UP000794436">
    <property type="component" value="Unassembled WGS sequence"/>
</dbReference>
<name>A0A8K1C4L6_PYTOL</name>
<dbReference type="SMART" id="SM01020">
    <property type="entry name" value="B2-adapt-app_C"/>
    <property type="match status" value="1"/>
</dbReference>
<proteinExistence type="predicted"/>
<dbReference type="EMBL" id="SPLM01000145">
    <property type="protein sequence ID" value="TMW56430.1"/>
    <property type="molecule type" value="Genomic_DNA"/>
</dbReference>